<keyword evidence="8 11" id="KW-0472">Membrane</keyword>
<evidence type="ECO:0000256" key="11">
    <source>
        <dbReference type="SAM" id="Phobius"/>
    </source>
</evidence>
<evidence type="ECO:0000256" key="3">
    <source>
        <dbReference type="ARBA" id="ARBA00013934"/>
    </source>
</evidence>
<dbReference type="Pfam" id="PF07096">
    <property type="entry name" value="DUF1358"/>
    <property type="match status" value="1"/>
</dbReference>
<keyword evidence="4 11" id="KW-0812">Transmembrane</keyword>
<keyword evidence="7" id="KW-0496">Mitochondrion</keyword>
<feature type="transmembrane region" description="Helical" evidence="11">
    <location>
        <begin position="20"/>
        <end position="47"/>
    </location>
</feature>
<comment type="subcellular location">
    <subcellularLocation>
        <location evidence="1">Mitochondrion inner membrane</location>
        <topology evidence="1">Multi-pass membrane protein</topology>
    </subcellularLocation>
</comment>
<dbReference type="GO" id="GO:0005743">
    <property type="term" value="C:mitochondrial inner membrane"/>
    <property type="evidence" value="ECO:0007669"/>
    <property type="project" value="UniProtKB-SubCell"/>
</dbReference>
<dbReference type="OrthoDB" id="2378895at2759"/>
<evidence type="ECO:0000256" key="9">
    <source>
        <dbReference type="ARBA" id="ARBA00045905"/>
    </source>
</evidence>
<name>A0A6P9AE60_THRPL</name>
<evidence type="ECO:0000256" key="4">
    <source>
        <dbReference type="ARBA" id="ARBA00022692"/>
    </source>
</evidence>
<dbReference type="AlphaFoldDB" id="A0A6P9AE60"/>
<sequence length="167" mass="17911">MTNEEPNPPGLTQAEADPKYAFKASAFLAGVAGVSALFGFGATLSYVKKKDPTFFDKGVAMGPTLAESGAALATRALGWGTLYAVGGCSILFLSLWKLSGCNNLQEFRMKMGNNLPKIRKNDPPQSRTEFEGLSDLMRYLETWGSEEKQEKASSPLIVEAKSSSSSS</sequence>
<dbReference type="PANTHER" id="PTHR13141">
    <property type="entry name" value="TRANSMEMBRANE PROTEIN 242"/>
    <property type="match status" value="1"/>
</dbReference>
<evidence type="ECO:0000256" key="2">
    <source>
        <dbReference type="ARBA" id="ARBA00007570"/>
    </source>
</evidence>
<evidence type="ECO:0000256" key="8">
    <source>
        <dbReference type="ARBA" id="ARBA00023136"/>
    </source>
</evidence>
<dbReference type="KEGG" id="tpal:117654255"/>
<evidence type="ECO:0000313" key="13">
    <source>
        <dbReference type="RefSeq" id="XP_034256543.1"/>
    </source>
</evidence>
<protein>
    <recommendedName>
        <fullName evidence="3">Transmembrane protein 242</fullName>
    </recommendedName>
</protein>
<feature type="region of interest" description="Disordered" evidence="10">
    <location>
        <begin position="146"/>
        <end position="167"/>
    </location>
</feature>
<evidence type="ECO:0000256" key="7">
    <source>
        <dbReference type="ARBA" id="ARBA00023128"/>
    </source>
</evidence>
<evidence type="ECO:0000256" key="1">
    <source>
        <dbReference type="ARBA" id="ARBA00004448"/>
    </source>
</evidence>
<dbReference type="InParanoid" id="A0A6P9AE60"/>
<evidence type="ECO:0000256" key="5">
    <source>
        <dbReference type="ARBA" id="ARBA00022792"/>
    </source>
</evidence>
<dbReference type="Proteomes" id="UP000515158">
    <property type="component" value="Unplaced"/>
</dbReference>
<dbReference type="InterPro" id="IPR009792">
    <property type="entry name" value="TMEM242"/>
</dbReference>
<dbReference type="GeneID" id="117654255"/>
<feature type="transmembrane region" description="Helical" evidence="11">
    <location>
        <begin position="76"/>
        <end position="96"/>
    </location>
</feature>
<reference evidence="13" key="1">
    <citation type="submission" date="2025-08" db="UniProtKB">
        <authorList>
            <consortium name="RefSeq"/>
        </authorList>
    </citation>
    <scope>IDENTIFICATION</scope>
    <source>
        <tissue evidence="13">Total insect</tissue>
    </source>
</reference>
<gene>
    <name evidence="13" type="primary">LOC117654255</name>
</gene>
<dbReference type="PANTHER" id="PTHR13141:SF4">
    <property type="entry name" value="TRANSMEMBRANE PROTEIN 242"/>
    <property type="match status" value="1"/>
</dbReference>
<keyword evidence="5" id="KW-0999">Mitochondrion inner membrane</keyword>
<dbReference type="FunCoup" id="A0A6P9AE60">
    <property type="interactions" value="397"/>
</dbReference>
<evidence type="ECO:0000256" key="10">
    <source>
        <dbReference type="SAM" id="MobiDB-lite"/>
    </source>
</evidence>
<organism evidence="13">
    <name type="scientific">Thrips palmi</name>
    <name type="common">Melon thrips</name>
    <dbReference type="NCBI Taxonomy" id="161013"/>
    <lineage>
        <taxon>Eukaryota</taxon>
        <taxon>Metazoa</taxon>
        <taxon>Ecdysozoa</taxon>
        <taxon>Arthropoda</taxon>
        <taxon>Hexapoda</taxon>
        <taxon>Insecta</taxon>
        <taxon>Pterygota</taxon>
        <taxon>Neoptera</taxon>
        <taxon>Paraneoptera</taxon>
        <taxon>Thysanoptera</taxon>
        <taxon>Terebrantia</taxon>
        <taxon>Thripoidea</taxon>
        <taxon>Thripidae</taxon>
        <taxon>Thrips</taxon>
    </lineage>
</organism>
<accession>A0A6P9AE60</accession>
<evidence type="ECO:0000256" key="6">
    <source>
        <dbReference type="ARBA" id="ARBA00022989"/>
    </source>
</evidence>
<evidence type="ECO:0000313" key="12">
    <source>
        <dbReference type="Proteomes" id="UP000515158"/>
    </source>
</evidence>
<comment type="function">
    <text evidence="9">Scaffold protein that participates in the c-ring assembly of mitochondrial ATP synthase (F(1)F(0) ATP synthase or complex V) by facilitating the membrane insertion and oligomer formation of the subunit c/ATP5MC3. Participates in the incorporation of the c-ring into vestigial complexes. Additionally influences the incorporation of subunits MT-ATP6, MT-ATP8, ATP5MJ, and ATP5MK in the ATP synthase.</text>
</comment>
<dbReference type="RefSeq" id="XP_034256543.1">
    <property type="nucleotide sequence ID" value="XM_034400652.1"/>
</dbReference>
<keyword evidence="12" id="KW-1185">Reference proteome</keyword>
<comment type="similarity">
    <text evidence="2">Belongs to the TMEM242 family.</text>
</comment>
<keyword evidence="6 11" id="KW-1133">Transmembrane helix</keyword>
<proteinExistence type="inferred from homology"/>